<sequence>MQSSLLAIVYGAVAAIIGLYMVLHLRLIITMAVHVYQRQYHPERFKVYEIEYPHSLPDNPIPLVKSAKVLGFQDVGSVTNEYPKPQRIDQFFIHEDTQVLLLIFPHQSAYAALFYSVYADGFTLQTAHPLGVNTTTHTMEVNSIATSLDAAYDYHLGRNQSLIEGGHGPSQVWPDITAIIGWYTQHILQDVPQQLKPAIIQGLQTVLALGSVLLVLTLLYFGLQHDLSLPYLLVLTLFSIPFTWLTMRRWGKPAYLIPTEQRKKKKRTSGRATPYA</sequence>
<dbReference type="AlphaFoldDB" id="A0A7S8IFR5"/>
<keyword evidence="3" id="KW-1185">Reference proteome</keyword>
<organism evidence="2 3">
    <name type="scientific">Phototrophicus methaneseepsis</name>
    <dbReference type="NCBI Taxonomy" id="2710758"/>
    <lineage>
        <taxon>Bacteria</taxon>
        <taxon>Bacillati</taxon>
        <taxon>Chloroflexota</taxon>
        <taxon>Candidatus Thermofontia</taxon>
        <taxon>Phototrophicales</taxon>
        <taxon>Phototrophicaceae</taxon>
        <taxon>Phototrophicus</taxon>
    </lineage>
</organism>
<dbReference type="Proteomes" id="UP000594468">
    <property type="component" value="Chromosome"/>
</dbReference>
<feature type="transmembrane region" description="Helical" evidence="1">
    <location>
        <begin position="229"/>
        <end position="247"/>
    </location>
</feature>
<name>A0A7S8IFR5_9CHLR</name>
<keyword evidence="1" id="KW-1133">Transmembrane helix</keyword>
<feature type="transmembrane region" description="Helical" evidence="1">
    <location>
        <begin position="203"/>
        <end position="223"/>
    </location>
</feature>
<evidence type="ECO:0000256" key="1">
    <source>
        <dbReference type="SAM" id="Phobius"/>
    </source>
</evidence>
<keyword evidence="1" id="KW-0472">Membrane</keyword>
<feature type="transmembrane region" description="Helical" evidence="1">
    <location>
        <begin position="6"/>
        <end position="29"/>
    </location>
</feature>
<dbReference type="KEGG" id="pmet:G4Y79_05745"/>
<accession>A0A7S8IFR5</accession>
<dbReference type="RefSeq" id="WP_195171945.1">
    <property type="nucleotide sequence ID" value="NZ_CP062983.1"/>
</dbReference>
<evidence type="ECO:0000313" key="2">
    <source>
        <dbReference type="EMBL" id="QPC83881.1"/>
    </source>
</evidence>
<keyword evidence="1" id="KW-0812">Transmembrane</keyword>
<reference evidence="2 3" key="1">
    <citation type="submission" date="2020-02" db="EMBL/GenBank/DDBJ databases">
        <authorList>
            <person name="Zheng R.K."/>
            <person name="Sun C.M."/>
        </authorList>
    </citation>
    <scope>NUCLEOTIDE SEQUENCE [LARGE SCALE GENOMIC DNA]</scope>
    <source>
        <strain evidence="3">rifampicinis</strain>
    </source>
</reference>
<proteinExistence type="predicted"/>
<evidence type="ECO:0000313" key="3">
    <source>
        <dbReference type="Proteomes" id="UP000594468"/>
    </source>
</evidence>
<gene>
    <name evidence="2" type="ORF">G4Y79_05745</name>
</gene>
<dbReference type="EMBL" id="CP062983">
    <property type="protein sequence ID" value="QPC83881.1"/>
    <property type="molecule type" value="Genomic_DNA"/>
</dbReference>
<protein>
    <submittedName>
        <fullName evidence="2">Uncharacterized protein</fullName>
    </submittedName>
</protein>